<proteinExistence type="predicted"/>
<keyword evidence="1" id="KW-0732">Signal</keyword>
<name>A0A2H9VU89_9SPHI</name>
<dbReference type="OrthoDB" id="9775382at2"/>
<dbReference type="RefSeq" id="WP_100340583.1">
    <property type="nucleotide sequence ID" value="NZ_PGFJ01000001.1"/>
</dbReference>
<feature type="signal peptide" evidence="1">
    <location>
        <begin position="1"/>
        <end position="22"/>
    </location>
</feature>
<reference evidence="2 3" key="1">
    <citation type="submission" date="2017-11" db="EMBL/GenBank/DDBJ databases">
        <title>Genomic Encyclopedia of Archaeal and Bacterial Type Strains, Phase II (KMG-II): From Individual Species to Whole Genera.</title>
        <authorList>
            <person name="Goeker M."/>
        </authorList>
    </citation>
    <scope>NUCLEOTIDE SEQUENCE [LARGE SCALE GENOMIC DNA]</scope>
    <source>
        <strain evidence="2 3">DSM 28175</strain>
    </source>
</reference>
<dbReference type="AlphaFoldDB" id="A0A2H9VU89"/>
<dbReference type="EMBL" id="PGFJ01000001">
    <property type="protein sequence ID" value="PJJ84387.1"/>
    <property type="molecule type" value="Genomic_DNA"/>
</dbReference>
<protein>
    <recommendedName>
        <fullName evidence="4">Outer membrane protein with beta-barrel domain</fullName>
    </recommendedName>
</protein>
<evidence type="ECO:0008006" key="4">
    <source>
        <dbReference type="Google" id="ProtNLM"/>
    </source>
</evidence>
<evidence type="ECO:0000313" key="2">
    <source>
        <dbReference type="EMBL" id="PJJ84387.1"/>
    </source>
</evidence>
<dbReference type="InterPro" id="IPR046495">
    <property type="entry name" value="DUF6588"/>
</dbReference>
<evidence type="ECO:0000313" key="3">
    <source>
        <dbReference type="Proteomes" id="UP000242687"/>
    </source>
</evidence>
<comment type="caution">
    <text evidence="2">The sequence shown here is derived from an EMBL/GenBank/DDBJ whole genome shotgun (WGS) entry which is preliminary data.</text>
</comment>
<accession>A0A2H9VU89</accession>
<sequence length="351" mass="37745">MKKLYALVLVAALSTVALRSNAQDGFNDLLKSNAADATLLFKNYANPLFKGFGTGLNSGWNNTADTKKLLHFDLRITANAAFVPTVDKSFDVTKIGLSNRVRVDGSSTTNIAPTFGGKKDVNTPVMALYDNNNNKLGTFQMPDAVLSVIPAPNIQLTVGLIKNTDLSLRITPDIKLSDDAGTVGMFGFGFKHNIIKDFTKVSPFDLAVAVNYSRINYSKGLDVANEDGTSNANNNQRIDAKFSGVNVQAIISKKLLFFTPFLSVGYQTAKTDFGVLGKYVVRSGGVPSGNPSTPITYTYTTLTDPVHINENSISGLRTDIGFQMNLAVFRIYASGSLGQYKSVNGGIGFGF</sequence>
<dbReference type="Proteomes" id="UP000242687">
    <property type="component" value="Unassembled WGS sequence"/>
</dbReference>
<evidence type="ECO:0000256" key="1">
    <source>
        <dbReference type="SAM" id="SignalP"/>
    </source>
</evidence>
<gene>
    <name evidence="2" type="ORF">CLV57_1398</name>
</gene>
<dbReference type="Pfam" id="PF20230">
    <property type="entry name" value="DUF6588"/>
    <property type="match status" value="1"/>
</dbReference>
<feature type="chain" id="PRO_5014152674" description="Outer membrane protein with beta-barrel domain" evidence="1">
    <location>
        <begin position="23"/>
        <end position="351"/>
    </location>
</feature>
<organism evidence="2 3">
    <name type="scientific">Mucilaginibacter auburnensis</name>
    <dbReference type="NCBI Taxonomy" id="1457233"/>
    <lineage>
        <taxon>Bacteria</taxon>
        <taxon>Pseudomonadati</taxon>
        <taxon>Bacteroidota</taxon>
        <taxon>Sphingobacteriia</taxon>
        <taxon>Sphingobacteriales</taxon>
        <taxon>Sphingobacteriaceae</taxon>
        <taxon>Mucilaginibacter</taxon>
    </lineage>
</organism>
<keyword evidence="3" id="KW-1185">Reference proteome</keyword>